<protein>
    <submittedName>
        <fullName evidence="1">Uncharacterized protein</fullName>
    </submittedName>
</protein>
<dbReference type="Proteomes" id="UP000218102">
    <property type="component" value="Unassembled WGS sequence"/>
</dbReference>
<sequence>MPEEKQLIQPLQVERDEYGFWTHPAWPDDGDECALPFSWFGDQGLEYCVIEMENDGPEELNAEWLDAGGDYDCTPWQPSKPVGDGWFTFSIHDTEDGPVCVWIRHKVAA</sequence>
<accession>A0A0B5KFB8</accession>
<name>A0A0B5KFB8_PSEDL</name>
<dbReference type="KEGG" id="ppj:RK21_01304"/>
<reference evidence="1 2" key="1">
    <citation type="submission" date="2017-09" db="EMBL/GenBank/DDBJ databases">
        <authorList>
            <person name="Ehlers B."/>
            <person name="Leendertz F.H."/>
        </authorList>
    </citation>
    <scope>NUCLEOTIDE SEQUENCE [LARGE SCALE GENOMIC DNA]</scope>
    <source>
        <strain evidence="1 2">DJ-1</strain>
    </source>
</reference>
<gene>
    <name evidence="1" type="ORF">CMV24_28465</name>
</gene>
<dbReference type="RefSeq" id="WP_023662811.1">
    <property type="nucleotide sequence ID" value="NZ_CP010359.1"/>
</dbReference>
<comment type="caution">
    <text evidence="1">The sequence shown here is derived from an EMBL/GenBank/DDBJ whole genome shotgun (WGS) entry which is preliminary data.</text>
</comment>
<dbReference type="EMBL" id="NTME01000060">
    <property type="protein sequence ID" value="PBJ92164.1"/>
    <property type="molecule type" value="Genomic_DNA"/>
</dbReference>
<dbReference type="AlphaFoldDB" id="A0A0B5KFB8"/>
<proteinExistence type="predicted"/>
<organism evidence="1 2">
    <name type="scientific">Pseudomonas plecoglossicida</name>
    <dbReference type="NCBI Taxonomy" id="70775"/>
    <lineage>
        <taxon>Bacteria</taxon>
        <taxon>Pseudomonadati</taxon>
        <taxon>Pseudomonadota</taxon>
        <taxon>Gammaproteobacteria</taxon>
        <taxon>Pseudomonadales</taxon>
        <taxon>Pseudomonadaceae</taxon>
        <taxon>Pseudomonas</taxon>
    </lineage>
</organism>
<evidence type="ECO:0000313" key="2">
    <source>
        <dbReference type="Proteomes" id="UP000218102"/>
    </source>
</evidence>
<evidence type="ECO:0000313" key="1">
    <source>
        <dbReference type="EMBL" id="PBJ92164.1"/>
    </source>
</evidence>